<accession>A0ABS7G2B9</accession>
<organism evidence="2 3">
    <name type="scientific">Actinomadura parmotrematis</name>
    <dbReference type="NCBI Taxonomy" id="2864039"/>
    <lineage>
        <taxon>Bacteria</taxon>
        <taxon>Bacillati</taxon>
        <taxon>Actinomycetota</taxon>
        <taxon>Actinomycetes</taxon>
        <taxon>Streptosporangiales</taxon>
        <taxon>Thermomonosporaceae</taxon>
        <taxon>Actinomadura</taxon>
    </lineage>
</organism>
<protein>
    <submittedName>
        <fullName evidence="2">Uncharacterized protein</fullName>
    </submittedName>
</protein>
<dbReference type="RefSeq" id="WP_220169865.1">
    <property type="nucleotide sequence ID" value="NZ_JAIBOA010000025.1"/>
</dbReference>
<reference evidence="2 3" key="1">
    <citation type="submission" date="2021-07" db="EMBL/GenBank/DDBJ databases">
        <title>Actinomadura sp. PM05-2 isolated from lichen.</title>
        <authorList>
            <person name="Somphong A."/>
            <person name="Phongsopitanun W."/>
            <person name="Tanasupawat S."/>
            <person name="Peongsungnone V."/>
        </authorList>
    </citation>
    <scope>NUCLEOTIDE SEQUENCE [LARGE SCALE GENOMIC DNA]</scope>
    <source>
        <strain evidence="2 3">PM05-2</strain>
    </source>
</reference>
<dbReference type="Proteomes" id="UP000774570">
    <property type="component" value="Unassembled WGS sequence"/>
</dbReference>
<evidence type="ECO:0000256" key="1">
    <source>
        <dbReference type="SAM" id="MobiDB-lite"/>
    </source>
</evidence>
<comment type="caution">
    <text evidence="2">The sequence shown here is derived from an EMBL/GenBank/DDBJ whole genome shotgun (WGS) entry which is preliminary data.</text>
</comment>
<gene>
    <name evidence="2" type="ORF">K1Y72_29960</name>
</gene>
<sequence length="445" mass="45977">MRAVIDGPGWAVRGPGRTAADRPPDVGRALAGEAGRLAPGVTAATPLLRPYALYAALAAHAGRAGLDAAASRRLARRAEAIMLAVSLLHDDGAAPGAALVEPWLGDDLDVAGAAGAALPGWDAYAWPSAVLGTIAFRDGALRPGRHTCPPSVRALFAPLIEAAAEDRLGWERLDALRAVAPGSAEAPEASWLSGVFTAVRAGRHDPAEWTPEDLRRRGTLRVLARAAALHGDPSASWDDVTASAVAFGGQAATDPVLAALPETLGWRGVLLRAHSVRAWQRIWAESREAPDALPDALPAVGTRAFLNDLPPTTRGGHPSPIERIVLAGGDDALTHFGLLLIGGRRAGELDGAARAAFVGPPTEILNPVWVALRTEEHLDRPVRDLAVRLQADLAGQARRERLDARPPAAGGTGLAALASLGARLGLLTPGASVTPLGSTLLGVDA</sequence>
<keyword evidence="3" id="KW-1185">Reference proteome</keyword>
<dbReference type="EMBL" id="JAIBOA010000025">
    <property type="protein sequence ID" value="MBW8486626.1"/>
    <property type="molecule type" value="Genomic_DNA"/>
</dbReference>
<feature type="region of interest" description="Disordered" evidence="1">
    <location>
        <begin position="1"/>
        <end position="24"/>
    </location>
</feature>
<evidence type="ECO:0000313" key="2">
    <source>
        <dbReference type="EMBL" id="MBW8486626.1"/>
    </source>
</evidence>
<proteinExistence type="predicted"/>
<evidence type="ECO:0000313" key="3">
    <source>
        <dbReference type="Proteomes" id="UP000774570"/>
    </source>
</evidence>
<name>A0ABS7G2B9_9ACTN</name>